<evidence type="ECO:0000313" key="2">
    <source>
        <dbReference type="Proteomes" id="UP000263517"/>
    </source>
</evidence>
<proteinExistence type="predicted"/>
<dbReference type="AlphaFoldDB" id="A0A350P0M9"/>
<comment type="caution">
    <text evidence="1">The sequence shown here is derived from an EMBL/GenBank/DDBJ whole genome shotgun (WGS) entry which is preliminary data.</text>
</comment>
<name>A0A350P0M9_9ALTE</name>
<protein>
    <submittedName>
        <fullName evidence="1">Uncharacterized protein</fullName>
    </submittedName>
</protein>
<feature type="non-terminal residue" evidence="1">
    <location>
        <position position="1"/>
    </location>
</feature>
<accession>A0A350P0M9</accession>
<dbReference type="Proteomes" id="UP000263517">
    <property type="component" value="Unassembled WGS sequence"/>
</dbReference>
<gene>
    <name evidence="1" type="ORF">DCW74_03820</name>
</gene>
<reference evidence="1 2" key="1">
    <citation type="journal article" date="2018" name="Nat. Biotechnol.">
        <title>A standardized bacterial taxonomy based on genome phylogeny substantially revises the tree of life.</title>
        <authorList>
            <person name="Parks D.H."/>
            <person name="Chuvochina M."/>
            <person name="Waite D.W."/>
            <person name="Rinke C."/>
            <person name="Skarshewski A."/>
            <person name="Chaumeil P.A."/>
            <person name="Hugenholtz P."/>
        </authorList>
    </citation>
    <scope>NUCLEOTIDE SEQUENCE [LARGE SCALE GENOMIC DNA]</scope>
    <source>
        <strain evidence="1">UBA11978</strain>
    </source>
</reference>
<dbReference type="EMBL" id="DNAN01000130">
    <property type="protein sequence ID" value="HAW74846.1"/>
    <property type="molecule type" value="Genomic_DNA"/>
</dbReference>
<evidence type="ECO:0000313" key="1">
    <source>
        <dbReference type="EMBL" id="HAW74846.1"/>
    </source>
</evidence>
<dbReference type="SUPFAM" id="SSF53756">
    <property type="entry name" value="UDP-Glycosyltransferase/glycogen phosphorylase"/>
    <property type="match status" value="1"/>
</dbReference>
<sequence length="84" mass="9749">TGYLLPANAPAKEWAKILVHCVKNPKHVAEMGENLHKITEQYFDLNKVVKHRMELYQEAIGLVSSRDKDKAGKINFNTEWEFHE</sequence>
<organism evidence="1 2">
    <name type="scientific">Alteromonas australica</name>
    <dbReference type="NCBI Taxonomy" id="589873"/>
    <lineage>
        <taxon>Bacteria</taxon>
        <taxon>Pseudomonadati</taxon>
        <taxon>Pseudomonadota</taxon>
        <taxon>Gammaproteobacteria</taxon>
        <taxon>Alteromonadales</taxon>
        <taxon>Alteromonadaceae</taxon>
        <taxon>Alteromonas/Salinimonas group</taxon>
        <taxon>Alteromonas</taxon>
    </lineage>
</organism>